<dbReference type="AlphaFoldDB" id="A0A099KMR2"/>
<feature type="compositionally biased region" description="Basic and acidic residues" evidence="1">
    <location>
        <begin position="280"/>
        <end position="290"/>
    </location>
</feature>
<feature type="compositionally biased region" description="Acidic residues" evidence="1">
    <location>
        <begin position="291"/>
        <end position="300"/>
    </location>
</feature>
<feature type="region of interest" description="Disordered" evidence="1">
    <location>
        <begin position="279"/>
        <end position="300"/>
    </location>
</feature>
<proteinExistence type="predicted"/>
<accession>A0A099KMR2</accession>
<dbReference type="PROSITE" id="PS51257">
    <property type="entry name" value="PROKAR_LIPOPROTEIN"/>
    <property type="match status" value="1"/>
</dbReference>
<dbReference type="SUPFAM" id="SSF69322">
    <property type="entry name" value="Tricorn protease domain 2"/>
    <property type="match status" value="1"/>
</dbReference>
<dbReference type="Proteomes" id="UP000029868">
    <property type="component" value="Unassembled WGS sequence"/>
</dbReference>
<keyword evidence="2" id="KW-0732">Signal</keyword>
<dbReference type="RefSeq" id="WP_033083069.1">
    <property type="nucleotide sequence ID" value="NZ_JQEC01000042.1"/>
</dbReference>
<evidence type="ECO:0000313" key="3">
    <source>
        <dbReference type="EMBL" id="KGJ91197.1"/>
    </source>
</evidence>
<reference evidence="3 4" key="1">
    <citation type="submission" date="2014-08" db="EMBL/GenBank/DDBJ databases">
        <title>Genomic and Phenotypic Diversity of Colwellia psychrerythraea strains from Disparate Marine Basins.</title>
        <authorList>
            <person name="Techtmann S.M."/>
            <person name="Stelling S.C."/>
            <person name="Utturkar S.M."/>
            <person name="Alshibli N."/>
            <person name="Harris A."/>
            <person name="Brown S.D."/>
            <person name="Hazen T.C."/>
        </authorList>
    </citation>
    <scope>NUCLEOTIDE SEQUENCE [LARGE SCALE GENOMIC DNA]</scope>
    <source>
        <strain evidence="3 4">GAB14E</strain>
    </source>
</reference>
<feature type="chain" id="PRO_5001957163" description="Lipoprotein" evidence="2">
    <location>
        <begin position="25"/>
        <end position="722"/>
    </location>
</feature>
<name>A0A099KMR2_COLPS</name>
<dbReference type="OrthoDB" id="5837361at2"/>
<protein>
    <recommendedName>
        <fullName evidence="5">Lipoprotein</fullName>
    </recommendedName>
</protein>
<evidence type="ECO:0000256" key="2">
    <source>
        <dbReference type="SAM" id="SignalP"/>
    </source>
</evidence>
<organism evidence="3 4">
    <name type="scientific">Colwellia psychrerythraea</name>
    <name type="common">Vibrio psychroerythus</name>
    <dbReference type="NCBI Taxonomy" id="28229"/>
    <lineage>
        <taxon>Bacteria</taxon>
        <taxon>Pseudomonadati</taxon>
        <taxon>Pseudomonadota</taxon>
        <taxon>Gammaproteobacteria</taxon>
        <taxon>Alteromonadales</taxon>
        <taxon>Colwelliaceae</taxon>
        <taxon>Colwellia</taxon>
    </lineage>
</organism>
<evidence type="ECO:0008006" key="5">
    <source>
        <dbReference type="Google" id="ProtNLM"/>
    </source>
</evidence>
<dbReference type="EMBL" id="JQEC01000042">
    <property type="protein sequence ID" value="KGJ91197.1"/>
    <property type="molecule type" value="Genomic_DNA"/>
</dbReference>
<dbReference type="Gene3D" id="2.130.10.10">
    <property type="entry name" value="YVTN repeat-like/Quinoprotein amine dehydrogenase"/>
    <property type="match status" value="1"/>
</dbReference>
<dbReference type="InterPro" id="IPR015943">
    <property type="entry name" value="WD40/YVTN_repeat-like_dom_sf"/>
</dbReference>
<sequence length="722" mass="79501">MSFKYFVLVTIISAFLLFGCNSDADNNDALIPEYEQPRYSANKSSCVDSNLNGQCDIGEVELLTGEQELLANQSPILAVYDDFTLSAVAGSSLITPFTTLINNEVMYNPLVNGSIDQAKSYLTEKLNIDFSKLDKFDGPVSEGNKIISSIIKAQVITSDNRYLPIAAMVDLMVYSNDLKVQTSQQHADALVYPNLLTGNSYLLDEDSNVRFSQFDLHPVTGRAIIVTSDNKLISLNANSGAYTNIENQAKSKNTQQRNATYIYKNSPLLRSNRAENLVSAKDDDDKHNAHDDDDDDDDDDYDDWFDYLNQTRSTDINKIKQHINSNNFFILTSKEATGITDVCNANGDHGLFLSNVQSTNDINPSLTPAKNTTSRRLKISNIDGYTSASTSVPVIDKPTVIPPIFDSEASCYNDAMVTMASSVDSKLLAVVLDDGLGHIIYRLGGANLALTPDFGYRVPDFIELKQIALSANGELLAYTEPDSGKLVLIDTNTMKLLASYQYGNQKLNQVHFSGEQQLAAINTDQEELSFIDIIDNKLILNKTLTLPYPPSILSSNPIAKMTVVANDKNISLIKHNNAEFIIKPMLTDYDNTIEQVAVLSDKVVYTTGDAYLLGADTINYLNANSIIGSPVRAAQQFLTAGIIMQNRTGVYYRSGTFNLPTNLDQYDIEGITIEWSSNRSDEIDLDSGAVNTTLAKGSLLSAKIRGNFRFEPVTITKTFSVN</sequence>
<dbReference type="PATRIC" id="fig|28229.3.peg.3070"/>
<feature type="signal peptide" evidence="2">
    <location>
        <begin position="1"/>
        <end position="24"/>
    </location>
</feature>
<gene>
    <name evidence="3" type="ORF">GAB14E_3349</name>
</gene>
<evidence type="ECO:0000313" key="4">
    <source>
        <dbReference type="Proteomes" id="UP000029868"/>
    </source>
</evidence>
<comment type="caution">
    <text evidence="3">The sequence shown here is derived from an EMBL/GenBank/DDBJ whole genome shotgun (WGS) entry which is preliminary data.</text>
</comment>
<evidence type="ECO:0000256" key="1">
    <source>
        <dbReference type="SAM" id="MobiDB-lite"/>
    </source>
</evidence>